<dbReference type="Proteomes" id="UP000249799">
    <property type="component" value="Chromosome"/>
</dbReference>
<dbReference type="OrthoDB" id="9801841at2"/>
<dbReference type="InterPro" id="IPR011009">
    <property type="entry name" value="Kinase-like_dom_sf"/>
</dbReference>
<dbReference type="CDD" id="cd14014">
    <property type="entry name" value="STKc_PknB_like"/>
    <property type="match status" value="1"/>
</dbReference>
<dbReference type="SUPFAM" id="SSF56112">
    <property type="entry name" value="Protein kinase-like (PK-like)"/>
    <property type="match status" value="1"/>
</dbReference>
<dbReference type="InterPro" id="IPR017441">
    <property type="entry name" value="Protein_kinase_ATP_BS"/>
</dbReference>
<protein>
    <recommendedName>
        <fullName evidence="1">non-specific serine/threonine protein kinase</fullName>
        <ecNumber evidence="1">2.7.11.1</ecNumber>
    </recommendedName>
</protein>
<evidence type="ECO:0000256" key="4">
    <source>
        <dbReference type="ARBA" id="ARBA00022741"/>
    </source>
</evidence>
<dbReference type="InterPro" id="IPR008271">
    <property type="entry name" value="Ser/Thr_kinase_AS"/>
</dbReference>
<evidence type="ECO:0000256" key="2">
    <source>
        <dbReference type="ARBA" id="ARBA00022527"/>
    </source>
</evidence>
<dbReference type="PANTHER" id="PTHR43289">
    <property type="entry name" value="MITOGEN-ACTIVATED PROTEIN KINASE KINASE KINASE 20-RELATED"/>
    <property type="match status" value="1"/>
</dbReference>
<keyword evidence="5" id="KW-0418">Kinase</keyword>
<keyword evidence="11" id="KW-1185">Reference proteome</keyword>
<dbReference type="EMBL" id="CP030032">
    <property type="protein sequence ID" value="AWV90392.1"/>
    <property type="molecule type" value="Genomic_DNA"/>
</dbReference>
<evidence type="ECO:0000256" key="3">
    <source>
        <dbReference type="ARBA" id="ARBA00022679"/>
    </source>
</evidence>
<dbReference type="Pfam" id="PF00069">
    <property type="entry name" value="Pkinase"/>
    <property type="match status" value="1"/>
</dbReference>
<evidence type="ECO:0000256" key="5">
    <source>
        <dbReference type="ARBA" id="ARBA00022777"/>
    </source>
</evidence>
<dbReference type="PANTHER" id="PTHR43289:SF6">
    <property type="entry name" value="SERINE_THREONINE-PROTEIN KINASE NEKL-3"/>
    <property type="match status" value="1"/>
</dbReference>
<evidence type="ECO:0000256" key="7">
    <source>
        <dbReference type="PROSITE-ProRule" id="PRU10141"/>
    </source>
</evidence>
<dbReference type="SMART" id="SM00220">
    <property type="entry name" value="S_TKc"/>
    <property type="match status" value="1"/>
</dbReference>
<evidence type="ECO:0000256" key="8">
    <source>
        <dbReference type="SAM" id="MobiDB-lite"/>
    </source>
</evidence>
<dbReference type="EC" id="2.7.11.1" evidence="1"/>
<accession>A0A2Z4FN76</accession>
<feature type="compositionally biased region" description="Polar residues" evidence="8">
    <location>
        <begin position="15"/>
        <end position="26"/>
    </location>
</feature>
<keyword evidence="2" id="KW-0723">Serine/threonine-protein kinase</keyword>
<gene>
    <name evidence="10" type="ORF">DN745_14060</name>
</gene>
<feature type="binding site" evidence="7">
    <location>
        <position position="112"/>
    </location>
    <ligand>
        <name>ATP</name>
        <dbReference type="ChEBI" id="CHEBI:30616"/>
    </ligand>
</feature>
<keyword evidence="4 7" id="KW-0547">Nucleotide-binding</keyword>
<dbReference type="PROSITE" id="PS00107">
    <property type="entry name" value="PROTEIN_KINASE_ATP"/>
    <property type="match status" value="1"/>
</dbReference>
<dbReference type="GO" id="GO:0005524">
    <property type="term" value="F:ATP binding"/>
    <property type="evidence" value="ECO:0007669"/>
    <property type="project" value="UniProtKB-UniRule"/>
</dbReference>
<dbReference type="FunFam" id="1.10.510.10:FF:000021">
    <property type="entry name" value="Serine/threonine protein kinase"/>
    <property type="match status" value="1"/>
</dbReference>
<dbReference type="PROSITE" id="PS50011">
    <property type="entry name" value="PROTEIN_KINASE_DOM"/>
    <property type="match status" value="1"/>
</dbReference>
<dbReference type="PROSITE" id="PS00108">
    <property type="entry name" value="PROTEIN_KINASE_ST"/>
    <property type="match status" value="1"/>
</dbReference>
<evidence type="ECO:0000313" key="10">
    <source>
        <dbReference type="EMBL" id="AWV90392.1"/>
    </source>
</evidence>
<evidence type="ECO:0000313" key="11">
    <source>
        <dbReference type="Proteomes" id="UP000249799"/>
    </source>
</evidence>
<dbReference type="InterPro" id="IPR000719">
    <property type="entry name" value="Prot_kinase_dom"/>
</dbReference>
<reference evidence="10 11" key="1">
    <citation type="submission" date="2018-06" db="EMBL/GenBank/DDBJ databases">
        <title>Lujinxingia sediminis gen. nov. sp. nov., a new facultative anaerobic member of the class Deltaproteobacteria, and proposal of Lujinxingaceae fam. nov.</title>
        <authorList>
            <person name="Guo L.-Y."/>
            <person name="Li C.-M."/>
            <person name="Wang S."/>
            <person name="Du Z.-J."/>
        </authorList>
    </citation>
    <scope>NUCLEOTIDE SEQUENCE [LARGE SCALE GENOMIC DNA]</scope>
    <source>
        <strain evidence="10 11">FA350</strain>
    </source>
</reference>
<dbReference type="KEGG" id="bsed:DN745_14060"/>
<dbReference type="InterPro" id="IPR011990">
    <property type="entry name" value="TPR-like_helical_dom_sf"/>
</dbReference>
<keyword evidence="3" id="KW-0808">Transferase</keyword>
<dbReference type="Gene3D" id="1.25.40.10">
    <property type="entry name" value="Tetratricopeptide repeat domain"/>
    <property type="match status" value="1"/>
</dbReference>
<evidence type="ECO:0000256" key="6">
    <source>
        <dbReference type="ARBA" id="ARBA00022840"/>
    </source>
</evidence>
<dbReference type="AlphaFoldDB" id="A0A2Z4FN76"/>
<proteinExistence type="predicted"/>
<evidence type="ECO:0000259" key="9">
    <source>
        <dbReference type="PROSITE" id="PS50011"/>
    </source>
</evidence>
<dbReference type="Gene3D" id="3.30.200.20">
    <property type="entry name" value="Phosphorylase Kinase, domain 1"/>
    <property type="match status" value="1"/>
</dbReference>
<feature type="region of interest" description="Disordered" evidence="8">
    <location>
        <begin position="1"/>
        <end position="26"/>
    </location>
</feature>
<dbReference type="Gene3D" id="1.10.510.10">
    <property type="entry name" value="Transferase(Phosphotransferase) domain 1"/>
    <property type="match status" value="1"/>
</dbReference>
<name>A0A2Z4FN76_9DELT</name>
<sequence>MGIFAARLPPKTQLRPATNRSPRSSTRNLCYEIEARSLLPIAPQSRTIGPMNNDQTTIANREDVGDTPVELDKLTGQLISGRYQVEECLGCGAMGEVYRATHTLMAKTVAIKVLRSQLEQRDDLVERFRREAQAAAHIDHPNICAASDFGQMDDGTFFLVIEYLEGHTLEDAIEARAPISAAQTIDIAVQVASGLSRAHELDVIHRDLKPENIMLVAREDGQDFVKILDFGVARVRLTEQHENAQLTQAGTVWGTPLYMAPEQAAGGEVDGRSDLYSLGVILYEMLCGRPPFKDSNPARVMAMHLTHQPRPPSEYAPEAKIPLALETLVLELLDKDPNSRPASASALIERLEACRDANKLPIAQRAQDIADQSSVLLKRAVNSSETGVARALTWFRAQETLTQGIVLGVSAALLLAVILVPTIAVISTIAGSSGSTTAAAQAKSKKVRRNLKEKRADFIKEAGLDDVPVALAENRTSDALSALDNAAATYGDNPHFAYLSGRTNAVRGRWQASIDAYKKALSAEPLYANDSQLVDDIFVRFSDPKKHRAAPAQELIEEYLDTVYATQKLAEVASESDSGSARKRAYQVLESTKRMDDLEDWSRLSIQMGNAKNCNARKKIIPDIVKAGDPRGLKVLRAYAAKSTRGCGFLSLEDCHACMRGDLRDAIQTLEKEE</sequence>
<dbReference type="GO" id="GO:0004674">
    <property type="term" value="F:protein serine/threonine kinase activity"/>
    <property type="evidence" value="ECO:0007669"/>
    <property type="project" value="UniProtKB-KW"/>
</dbReference>
<evidence type="ECO:0000256" key="1">
    <source>
        <dbReference type="ARBA" id="ARBA00012513"/>
    </source>
</evidence>
<keyword evidence="6 7" id="KW-0067">ATP-binding</keyword>
<organism evidence="10 11">
    <name type="scientific">Bradymonas sediminis</name>
    <dbReference type="NCBI Taxonomy" id="1548548"/>
    <lineage>
        <taxon>Bacteria</taxon>
        <taxon>Deltaproteobacteria</taxon>
        <taxon>Bradymonadales</taxon>
        <taxon>Bradymonadaceae</taxon>
        <taxon>Bradymonas</taxon>
    </lineage>
</organism>
<feature type="domain" description="Protein kinase" evidence="9">
    <location>
        <begin position="83"/>
        <end position="351"/>
    </location>
</feature>